<dbReference type="EMBL" id="CP031040">
    <property type="protein sequence ID" value="QDZ22352.1"/>
    <property type="molecule type" value="Genomic_DNA"/>
</dbReference>
<sequence length="464" mass="54013">MEREKRYLAYKSYNPSRVIRFGTTMHNCLAFNVLKSRQWQETQMDDWDIFYADTGWIHENLPYSGFASGGLRLNEWQKVNHFPNHVELTRKDLMVKNLKRMKKNLEKEGRLEDAKELDFFPQTYHMPSEASLFIRKFKELRQNGENQTWIMKPIGRAQGKGIFLVNKLSQIEAWLKERGSQKAENCCYEDYVCQRYISDPMLICGRKFDLRIYALCLSYVPLKVYLYRDGFARFSNTRFSMNKDDLSNNYIHLTNHSIQKQDASYNSKVTDLKWPIGSLRKHMSATYGPDVANKVFDDLQQLIINSLLSVQKVIINDRHCFELYGYDVMFSEDLKPWLIEVNASPSMSADTDSDRKLKMGLLDDMLSVIDIEQKWSCFGKTPPRVGGFDVIYDENGPTKPHSNSSIHSFLGCANDRERQLMQLQKEWESCNAKVMSGAVSQENLDHYVNVSKTTSKSLHSSAFR</sequence>
<dbReference type="GO" id="GO:0000226">
    <property type="term" value="P:microtubule cytoskeleton organization"/>
    <property type="evidence" value="ECO:0007669"/>
    <property type="project" value="TreeGrafter"/>
</dbReference>
<evidence type="ECO:0000256" key="4">
    <source>
        <dbReference type="ARBA" id="ARBA00022840"/>
    </source>
</evidence>
<dbReference type="GO" id="GO:0005524">
    <property type="term" value="F:ATP binding"/>
    <property type="evidence" value="ECO:0007669"/>
    <property type="project" value="UniProtKB-KW"/>
</dbReference>
<protein>
    <recommendedName>
        <fullName evidence="5">Tubulin--tyrosine ligase-like protein 9</fullName>
    </recommendedName>
</protein>
<reference evidence="7 8" key="1">
    <citation type="submission" date="2018-07" db="EMBL/GenBank/DDBJ databases">
        <title>The complete nuclear genome of the prasinophyte Chloropicon primus (CCMP1205).</title>
        <authorList>
            <person name="Pombert J.-F."/>
            <person name="Otis C."/>
            <person name="Turmel M."/>
            <person name="Lemieux C."/>
        </authorList>
    </citation>
    <scope>NUCLEOTIDE SEQUENCE [LARGE SCALE GENOMIC DNA]</scope>
    <source>
        <strain evidence="7 8">CCMP1205</strain>
    </source>
</reference>
<dbReference type="GO" id="GO:0036064">
    <property type="term" value="C:ciliary basal body"/>
    <property type="evidence" value="ECO:0007669"/>
    <property type="project" value="TreeGrafter"/>
</dbReference>
<keyword evidence="3" id="KW-0547">Nucleotide-binding</keyword>
<organism evidence="7 8">
    <name type="scientific">Chloropicon primus</name>
    <dbReference type="NCBI Taxonomy" id="1764295"/>
    <lineage>
        <taxon>Eukaryota</taxon>
        <taxon>Viridiplantae</taxon>
        <taxon>Chlorophyta</taxon>
        <taxon>Chloropicophyceae</taxon>
        <taxon>Chloropicales</taxon>
        <taxon>Chloropicaceae</taxon>
        <taxon>Chloropicon</taxon>
    </lineage>
</organism>
<evidence type="ECO:0000256" key="6">
    <source>
        <dbReference type="SAM" id="Coils"/>
    </source>
</evidence>
<keyword evidence="8" id="KW-1185">Reference proteome</keyword>
<gene>
    <name evidence="7" type="ORF">A3770_07p48700</name>
</gene>
<dbReference type="PANTHER" id="PTHR12241:SF39">
    <property type="entry name" value="TUBULIN POLYGLUTAMYLASE TTLL9-RELATED"/>
    <property type="match status" value="1"/>
</dbReference>
<dbReference type="Pfam" id="PF03133">
    <property type="entry name" value="TTL"/>
    <property type="match status" value="1"/>
</dbReference>
<keyword evidence="6" id="KW-0175">Coiled coil</keyword>
<keyword evidence="4" id="KW-0067">ATP-binding</keyword>
<name>A0A5B8MSL2_9CHLO</name>
<evidence type="ECO:0000256" key="3">
    <source>
        <dbReference type="ARBA" id="ARBA00022741"/>
    </source>
</evidence>
<dbReference type="PANTHER" id="PTHR12241">
    <property type="entry name" value="TUBULIN POLYGLUTAMYLASE"/>
    <property type="match status" value="1"/>
</dbReference>
<dbReference type="OrthoDB" id="202825at2759"/>
<dbReference type="Gene3D" id="3.30.470.20">
    <property type="entry name" value="ATP-grasp fold, B domain"/>
    <property type="match status" value="1"/>
</dbReference>
<dbReference type="InterPro" id="IPR004344">
    <property type="entry name" value="TTL/TTLL_fam"/>
</dbReference>
<proteinExistence type="inferred from homology"/>
<dbReference type="GO" id="GO:0070740">
    <property type="term" value="F:tubulin-glutamic acid ligase activity"/>
    <property type="evidence" value="ECO:0007669"/>
    <property type="project" value="TreeGrafter"/>
</dbReference>
<evidence type="ECO:0000256" key="2">
    <source>
        <dbReference type="ARBA" id="ARBA00022598"/>
    </source>
</evidence>
<evidence type="ECO:0000313" key="8">
    <source>
        <dbReference type="Proteomes" id="UP000316726"/>
    </source>
</evidence>
<keyword evidence="2" id="KW-0436">Ligase</keyword>
<dbReference type="GO" id="GO:0015631">
    <property type="term" value="F:tubulin binding"/>
    <property type="evidence" value="ECO:0007669"/>
    <property type="project" value="TreeGrafter"/>
</dbReference>
<dbReference type="AlphaFoldDB" id="A0A5B8MSL2"/>
<dbReference type="STRING" id="1764295.A0A5B8MSL2"/>
<dbReference type="PROSITE" id="PS51221">
    <property type="entry name" value="TTL"/>
    <property type="match status" value="1"/>
</dbReference>
<comment type="similarity">
    <text evidence="1">Belongs to the tubulin--tyrosine ligase family.</text>
</comment>
<feature type="coiled-coil region" evidence="6">
    <location>
        <begin position="88"/>
        <end position="115"/>
    </location>
</feature>
<dbReference type="SUPFAM" id="SSF56059">
    <property type="entry name" value="Glutathione synthetase ATP-binding domain-like"/>
    <property type="match status" value="1"/>
</dbReference>
<accession>A0A5B8MSL2</accession>
<dbReference type="Proteomes" id="UP000316726">
    <property type="component" value="Chromosome 7"/>
</dbReference>
<evidence type="ECO:0000313" key="7">
    <source>
        <dbReference type="EMBL" id="QDZ22352.1"/>
    </source>
</evidence>
<evidence type="ECO:0000256" key="1">
    <source>
        <dbReference type="ARBA" id="ARBA00006820"/>
    </source>
</evidence>
<evidence type="ECO:0000256" key="5">
    <source>
        <dbReference type="ARBA" id="ARBA00030445"/>
    </source>
</evidence>